<dbReference type="Pfam" id="PF06224">
    <property type="entry name" value="AlkZ-like"/>
    <property type="match status" value="1"/>
</dbReference>
<dbReference type="AlphaFoldDB" id="A0A8J4EBZ3"/>
<reference evidence="2" key="1">
    <citation type="submission" date="2021-01" db="EMBL/GenBank/DDBJ databases">
        <title>Whole genome shotgun sequence of Virgisporangium ochraceum NBRC 16418.</title>
        <authorList>
            <person name="Komaki H."/>
            <person name="Tamura T."/>
        </authorList>
    </citation>
    <scope>NUCLEOTIDE SEQUENCE</scope>
    <source>
        <strain evidence="2">NBRC 16418</strain>
    </source>
</reference>
<proteinExistence type="predicted"/>
<evidence type="ECO:0008006" key="4">
    <source>
        <dbReference type="Google" id="ProtNLM"/>
    </source>
</evidence>
<gene>
    <name evidence="2" type="ORF">Voc01_040310</name>
</gene>
<dbReference type="EMBL" id="BOPH01000054">
    <property type="protein sequence ID" value="GIJ69114.1"/>
    <property type="molecule type" value="Genomic_DNA"/>
</dbReference>
<organism evidence="2 3">
    <name type="scientific">Virgisporangium ochraceum</name>
    <dbReference type="NCBI Taxonomy" id="65505"/>
    <lineage>
        <taxon>Bacteria</taxon>
        <taxon>Bacillati</taxon>
        <taxon>Actinomycetota</taxon>
        <taxon>Actinomycetes</taxon>
        <taxon>Micromonosporales</taxon>
        <taxon>Micromonosporaceae</taxon>
        <taxon>Virgisporangium</taxon>
    </lineage>
</organism>
<feature type="transmembrane region" description="Helical" evidence="1">
    <location>
        <begin position="82"/>
        <end position="102"/>
    </location>
</feature>
<dbReference type="PANTHER" id="PTHR38479:SF2">
    <property type="entry name" value="WINGED HELIX DNA-BINDING DOMAIN-CONTAINING PROTEIN"/>
    <property type="match status" value="1"/>
</dbReference>
<protein>
    <recommendedName>
        <fullName evidence="4">Winged helix DNA-binding domain-containing protein</fullName>
    </recommendedName>
</protein>
<evidence type="ECO:0000313" key="2">
    <source>
        <dbReference type="EMBL" id="GIJ69114.1"/>
    </source>
</evidence>
<dbReference type="PANTHER" id="PTHR38479">
    <property type="entry name" value="LMO0824 PROTEIN"/>
    <property type="match status" value="1"/>
</dbReference>
<keyword evidence="1" id="KW-0812">Transmembrane</keyword>
<name>A0A8J4EBZ3_9ACTN</name>
<comment type="caution">
    <text evidence="2">The sequence shown here is derived from an EMBL/GenBank/DDBJ whole genome shotgun (WGS) entry which is preliminary data.</text>
</comment>
<accession>A0A8J4EBZ3</accession>
<keyword evidence="1" id="KW-0472">Membrane</keyword>
<keyword evidence="3" id="KW-1185">Reference proteome</keyword>
<dbReference type="RefSeq" id="WP_203929046.1">
    <property type="nucleotide sequence ID" value="NZ_BOPH01000054.1"/>
</dbReference>
<dbReference type="Proteomes" id="UP000635606">
    <property type="component" value="Unassembled WGS sequence"/>
</dbReference>
<sequence>MRRITTAQRRARLARRHRLAGGAGASTVEDATGSLVALHATDPATVFLSLRARVPGVTVAGVERALYEDRSLVRMMAMRRTLFVVPVASVPVVQAAAGRAVAATQRRRYLSLMDGGVMTDVAGDAPTDRAAWLADVEAETLRTLVARGEAVGAELARDVPRLGASVELAQGRSYAATQRITSWVLNLMALDGRIVRTRPRGSWISQQWRWAPTDAWLGTAIADVPVEEARAELVRRWLAAFGPAPVTDIKWWTGWPLGQVRAALAAIGPEEVDLDGTPGVLLPGDTDDEAPEPWVALLPGLDPTPMGWQERSWFLGPHAAALFDRNGNVGPTVWCDGRIVGGWAQRGDGEVVTRLLEDVGAEAAAAVEAAAAGVAAWVGPTRVTPRFRTPLEKELTA</sequence>
<keyword evidence="1" id="KW-1133">Transmembrane helix</keyword>
<evidence type="ECO:0000256" key="1">
    <source>
        <dbReference type="SAM" id="Phobius"/>
    </source>
</evidence>
<evidence type="ECO:0000313" key="3">
    <source>
        <dbReference type="Proteomes" id="UP000635606"/>
    </source>
</evidence>
<dbReference type="InterPro" id="IPR009351">
    <property type="entry name" value="AlkZ-like"/>
</dbReference>